<evidence type="ECO:0000256" key="1">
    <source>
        <dbReference type="SAM" id="Phobius"/>
    </source>
</evidence>
<dbReference type="OrthoDB" id="8118226at2759"/>
<dbReference type="PANTHER" id="PTHR36694">
    <property type="entry name" value="PASIFLORA 1, ISOFORM A-RELATED"/>
    <property type="match status" value="1"/>
</dbReference>
<proteinExistence type="predicted"/>
<evidence type="ECO:0000313" key="3">
    <source>
        <dbReference type="Proteomes" id="UP000183832"/>
    </source>
</evidence>
<sequence>MACPTFSKCCCCISLETGGLIIGWFNIILSVIALFVLGLVLSINIVALTVAETDEVVALLIFTVVAASIMLLFYVIIFVAAILLVIGISKRDHTKMVLFMILMAIGVILEFLNIVGADVDRVNFKKLKMGCPPTVNNFLCCCSLETGGLIIGWFNIIISFFGIIGFIIVISSAVVDGTGWNESPFGQLGAILTASLFLVYYIIVFIASVMLVQGVNNRNHLKMKLFLILMAIGVFLQFLQILIAGWSTFFVGLFFALLSLYFFICFIILYAVYLIYFAIVIAASIMLVIGTINNNHNQMLLFIVIMGVGVIVSFFQIFQLGVVFLVPTILSAVVAVYFFICVYSLYKRLKNESMKRTLNGTHPQYENVNLRNI</sequence>
<feature type="transmembrane region" description="Helical" evidence="1">
    <location>
        <begin position="300"/>
        <end position="318"/>
    </location>
</feature>
<dbReference type="AlphaFoldDB" id="A0A1J1IMT4"/>
<feature type="transmembrane region" description="Helical" evidence="1">
    <location>
        <begin position="98"/>
        <end position="119"/>
    </location>
</feature>
<keyword evidence="1" id="KW-0472">Membrane</keyword>
<keyword evidence="1" id="KW-0812">Transmembrane</keyword>
<feature type="transmembrane region" description="Helical" evidence="1">
    <location>
        <begin position="57"/>
        <end position="86"/>
    </location>
</feature>
<feature type="transmembrane region" description="Helical" evidence="1">
    <location>
        <begin position="324"/>
        <end position="346"/>
    </location>
</feature>
<gene>
    <name evidence="2" type="ORF">CLUMA_CG014273</name>
</gene>
<dbReference type="EMBL" id="CVRI01000055">
    <property type="protein sequence ID" value="CRL01549.1"/>
    <property type="molecule type" value="Genomic_DNA"/>
</dbReference>
<keyword evidence="1" id="KW-1133">Transmembrane helix</keyword>
<name>A0A1J1IMT4_9DIPT</name>
<dbReference type="PANTHER" id="PTHR36694:SF11">
    <property type="entry name" value="LP21121P-RELATED"/>
    <property type="match status" value="1"/>
</dbReference>
<keyword evidence="3" id="KW-1185">Reference proteome</keyword>
<feature type="transmembrane region" description="Helical" evidence="1">
    <location>
        <begin position="225"/>
        <end position="255"/>
    </location>
</feature>
<organism evidence="2 3">
    <name type="scientific">Clunio marinus</name>
    <dbReference type="NCBI Taxonomy" id="568069"/>
    <lineage>
        <taxon>Eukaryota</taxon>
        <taxon>Metazoa</taxon>
        <taxon>Ecdysozoa</taxon>
        <taxon>Arthropoda</taxon>
        <taxon>Hexapoda</taxon>
        <taxon>Insecta</taxon>
        <taxon>Pterygota</taxon>
        <taxon>Neoptera</taxon>
        <taxon>Endopterygota</taxon>
        <taxon>Diptera</taxon>
        <taxon>Nematocera</taxon>
        <taxon>Chironomoidea</taxon>
        <taxon>Chironomidae</taxon>
        <taxon>Clunio</taxon>
    </lineage>
</organism>
<feature type="transmembrane region" description="Helical" evidence="1">
    <location>
        <begin position="153"/>
        <end position="175"/>
    </location>
</feature>
<protein>
    <submittedName>
        <fullName evidence="2">CLUMA_CG014273, isoform A</fullName>
    </submittedName>
</protein>
<dbReference type="Proteomes" id="UP000183832">
    <property type="component" value="Unassembled WGS sequence"/>
</dbReference>
<feature type="transmembrane region" description="Helical" evidence="1">
    <location>
        <begin position="187"/>
        <end position="213"/>
    </location>
</feature>
<feature type="transmembrane region" description="Helical" evidence="1">
    <location>
        <begin position="24"/>
        <end position="50"/>
    </location>
</feature>
<reference evidence="2 3" key="1">
    <citation type="submission" date="2015-04" db="EMBL/GenBank/DDBJ databases">
        <authorList>
            <person name="Syromyatnikov M.Y."/>
            <person name="Popov V.N."/>
        </authorList>
    </citation>
    <scope>NUCLEOTIDE SEQUENCE [LARGE SCALE GENOMIC DNA]</scope>
</reference>
<evidence type="ECO:0000313" key="2">
    <source>
        <dbReference type="EMBL" id="CRL01549.1"/>
    </source>
</evidence>
<accession>A0A1J1IMT4</accession>
<feature type="transmembrane region" description="Helical" evidence="1">
    <location>
        <begin position="261"/>
        <end position="288"/>
    </location>
</feature>